<feature type="chain" id="PRO_5042036575" evidence="4">
    <location>
        <begin position="21"/>
        <end position="391"/>
    </location>
</feature>
<dbReference type="NCBIfam" id="TIGR00745">
    <property type="entry name" value="apbA_panE"/>
    <property type="match status" value="1"/>
</dbReference>
<dbReference type="InterPro" id="IPR013752">
    <property type="entry name" value="KPA_reductase"/>
</dbReference>
<proteinExistence type="inferred from homology"/>
<dbReference type="GO" id="GO:0005737">
    <property type="term" value="C:cytoplasm"/>
    <property type="evidence" value="ECO:0007669"/>
    <property type="project" value="TreeGrafter"/>
</dbReference>
<evidence type="ECO:0000256" key="2">
    <source>
        <dbReference type="ARBA" id="ARBA00022857"/>
    </source>
</evidence>
<dbReference type="InterPro" id="IPR036291">
    <property type="entry name" value="NAD(P)-bd_dom_sf"/>
</dbReference>
<keyword evidence="8" id="KW-1185">Reference proteome</keyword>
<dbReference type="EMBL" id="BLLK01000062">
    <property type="protein sequence ID" value="GFH58411.1"/>
    <property type="molecule type" value="Genomic_DNA"/>
</dbReference>
<gene>
    <name evidence="7" type="ORF">CTEN210_14887</name>
</gene>
<dbReference type="Pfam" id="PF08546">
    <property type="entry name" value="ApbA_C"/>
    <property type="match status" value="1"/>
</dbReference>
<dbReference type="Proteomes" id="UP001054902">
    <property type="component" value="Unassembled WGS sequence"/>
</dbReference>
<dbReference type="SUPFAM" id="SSF48179">
    <property type="entry name" value="6-phosphogluconate dehydrogenase C-terminal domain-like"/>
    <property type="match status" value="1"/>
</dbReference>
<dbReference type="SUPFAM" id="SSF51735">
    <property type="entry name" value="NAD(P)-binding Rossmann-fold domains"/>
    <property type="match status" value="1"/>
</dbReference>
<evidence type="ECO:0000256" key="4">
    <source>
        <dbReference type="SAM" id="SignalP"/>
    </source>
</evidence>
<dbReference type="InterPro" id="IPR013332">
    <property type="entry name" value="KPR_N"/>
</dbReference>
<keyword evidence="3" id="KW-0560">Oxidoreductase</keyword>
<dbReference type="PANTHER" id="PTHR21708">
    <property type="entry name" value="PROBABLE 2-DEHYDROPANTOATE 2-REDUCTASE"/>
    <property type="match status" value="1"/>
</dbReference>
<feature type="domain" description="Ketopantoate reductase N-terminal" evidence="5">
    <location>
        <begin position="59"/>
        <end position="218"/>
    </location>
</feature>
<dbReference type="Pfam" id="PF02558">
    <property type="entry name" value="ApbA"/>
    <property type="match status" value="1"/>
</dbReference>
<feature type="domain" description="Ketopantoate reductase C-terminal" evidence="6">
    <location>
        <begin position="254"/>
        <end position="384"/>
    </location>
</feature>
<keyword evidence="4" id="KW-0732">Signal</keyword>
<evidence type="ECO:0000313" key="7">
    <source>
        <dbReference type="EMBL" id="GFH58411.1"/>
    </source>
</evidence>
<evidence type="ECO:0000259" key="6">
    <source>
        <dbReference type="Pfam" id="PF08546"/>
    </source>
</evidence>
<reference evidence="7 8" key="1">
    <citation type="journal article" date="2021" name="Sci. Rep.">
        <title>The genome of the diatom Chaetoceros tenuissimus carries an ancient integrated fragment of an extant virus.</title>
        <authorList>
            <person name="Hongo Y."/>
            <person name="Kimura K."/>
            <person name="Takaki Y."/>
            <person name="Yoshida Y."/>
            <person name="Baba S."/>
            <person name="Kobayashi G."/>
            <person name="Nagasaki K."/>
            <person name="Hano T."/>
            <person name="Tomaru Y."/>
        </authorList>
    </citation>
    <scope>NUCLEOTIDE SEQUENCE [LARGE SCALE GENOMIC DNA]</scope>
    <source>
        <strain evidence="7 8">NIES-3715</strain>
    </source>
</reference>
<dbReference type="GO" id="GO:0015940">
    <property type="term" value="P:pantothenate biosynthetic process"/>
    <property type="evidence" value="ECO:0007669"/>
    <property type="project" value="InterPro"/>
</dbReference>
<dbReference type="GO" id="GO:0008677">
    <property type="term" value="F:2-dehydropantoate 2-reductase activity"/>
    <property type="evidence" value="ECO:0007669"/>
    <property type="project" value="InterPro"/>
</dbReference>
<evidence type="ECO:0000256" key="1">
    <source>
        <dbReference type="ARBA" id="ARBA00007870"/>
    </source>
</evidence>
<comment type="caution">
    <text evidence="7">The sequence shown here is derived from an EMBL/GenBank/DDBJ whole genome shotgun (WGS) entry which is preliminary data.</text>
</comment>
<name>A0AAD3HCQ2_9STRA</name>
<organism evidence="7 8">
    <name type="scientific">Chaetoceros tenuissimus</name>
    <dbReference type="NCBI Taxonomy" id="426638"/>
    <lineage>
        <taxon>Eukaryota</taxon>
        <taxon>Sar</taxon>
        <taxon>Stramenopiles</taxon>
        <taxon>Ochrophyta</taxon>
        <taxon>Bacillariophyta</taxon>
        <taxon>Coscinodiscophyceae</taxon>
        <taxon>Chaetocerotophycidae</taxon>
        <taxon>Chaetocerotales</taxon>
        <taxon>Chaetocerotaceae</taxon>
        <taxon>Chaetoceros</taxon>
    </lineage>
</organism>
<accession>A0AAD3HCQ2</accession>
<dbReference type="FunFam" id="1.10.1040.10:FF:000017">
    <property type="entry name" value="2-dehydropantoate 2-reductase"/>
    <property type="match status" value="1"/>
</dbReference>
<keyword evidence="2" id="KW-0521">NADP</keyword>
<feature type="signal peptide" evidence="4">
    <location>
        <begin position="1"/>
        <end position="20"/>
    </location>
</feature>
<protein>
    <submittedName>
        <fullName evidence="7">ApbA_C-domain-containing protein</fullName>
    </submittedName>
</protein>
<evidence type="ECO:0000256" key="3">
    <source>
        <dbReference type="ARBA" id="ARBA00023002"/>
    </source>
</evidence>
<dbReference type="PANTHER" id="PTHR21708:SF26">
    <property type="entry name" value="2-DEHYDROPANTOATE 2-REDUCTASE"/>
    <property type="match status" value="1"/>
</dbReference>
<sequence>MKELKIFLLLVFSAWVPSSSFTISNQFNSRTKSSSRSIQATTQQEVDATTATSASKPSIAIIGSGAVGCYYGARLYETNQYNVKFFMRNEHYTASTTNGLNVTSIHGDVFIPPEKLMAYDDIEEMGKTDWVILCLKSTGIDCVPELVVPLLKEDKSTRVLVIMNGLVDEDVIRLIEGYQEDEKDLKLTKCTVYGGMALLCSNRIRPGHIDHSYAGKLTASLAKANDENNEDNHRDAMLNLWKPTQGFEFVYDDNLVRARWSKNLWNLPFNGISVAMNGITVDQIVNDPGLRKLAYRVMDETLAVANTDLSVRGFSEKEYLGEVERAAMMQLSDDMGPYKTSTMLDLVNRRKMEVKYVFRKAVDRANELGVEVPTLDTLVTQIEFLQRKYNL</sequence>
<dbReference type="Gene3D" id="3.40.50.720">
    <property type="entry name" value="NAD(P)-binding Rossmann-like Domain"/>
    <property type="match status" value="1"/>
</dbReference>
<evidence type="ECO:0000259" key="5">
    <source>
        <dbReference type="Pfam" id="PF02558"/>
    </source>
</evidence>
<dbReference type="InterPro" id="IPR051402">
    <property type="entry name" value="KPR-Related"/>
</dbReference>
<dbReference type="Gene3D" id="1.10.1040.10">
    <property type="entry name" value="N-(1-d-carboxylethyl)-l-norvaline Dehydrogenase, domain 2"/>
    <property type="match status" value="1"/>
</dbReference>
<evidence type="ECO:0000313" key="8">
    <source>
        <dbReference type="Proteomes" id="UP001054902"/>
    </source>
</evidence>
<dbReference type="AlphaFoldDB" id="A0AAD3HCQ2"/>
<dbReference type="InterPro" id="IPR008927">
    <property type="entry name" value="6-PGluconate_DH-like_C_sf"/>
</dbReference>
<comment type="similarity">
    <text evidence="1">Belongs to the ketopantoate reductase family.</text>
</comment>
<dbReference type="InterPro" id="IPR003710">
    <property type="entry name" value="ApbA"/>
</dbReference>
<dbReference type="InterPro" id="IPR013328">
    <property type="entry name" value="6PGD_dom2"/>
</dbReference>